<proteinExistence type="predicted"/>
<reference evidence="1" key="1">
    <citation type="journal article" date="2020" name="mSystems">
        <title>Genome- and Community-Level Interaction Insights into Carbon Utilization and Element Cycling Functions of Hydrothermarchaeota in Hydrothermal Sediment.</title>
        <authorList>
            <person name="Zhou Z."/>
            <person name="Liu Y."/>
            <person name="Xu W."/>
            <person name="Pan J."/>
            <person name="Luo Z.H."/>
            <person name="Li M."/>
        </authorList>
    </citation>
    <scope>NUCLEOTIDE SEQUENCE [LARGE SCALE GENOMIC DNA]</scope>
    <source>
        <strain evidence="1">SpSt-418</strain>
    </source>
</reference>
<organism evidence="1">
    <name type="scientific">Oscillatoriales cyanobacterium SpSt-418</name>
    <dbReference type="NCBI Taxonomy" id="2282169"/>
    <lineage>
        <taxon>Bacteria</taxon>
        <taxon>Bacillati</taxon>
        <taxon>Cyanobacteriota</taxon>
        <taxon>Cyanophyceae</taxon>
        <taxon>Oscillatoriophycideae</taxon>
        <taxon>Oscillatoriales</taxon>
    </lineage>
</organism>
<evidence type="ECO:0000313" key="1">
    <source>
        <dbReference type="EMBL" id="HFM98090.1"/>
    </source>
</evidence>
<name>A0A7C3KDZ8_9CYAN</name>
<protein>
    <recommendedName>
        <fullName evidence="2">DUF4278 domain-containing protein</fullName>
    </recommendedName>
</protein>
<dbReference type="AlphaFoldDB" id="A0A7C3KDZ8"/>
<dbReference type="EMBL" id="DSRU01000146">
    <property type="protein sequence ID" value="HFM98090.1"/>
    <property type="molecule type" value="Genomic_DNA"/>
</dbReference>
<sequence>MSMLAALAITAGAIVLFNLLFHAPWPLLLLALVVSLVHIDRCLRQCRAPLPTEEDSEETELTYRGRSYFMGKSTDISLSPQQDLYYRGNVYHPGQISVSN</sequence>
<evidence type="ECO:0008006" key="2">
    <source>
        <dbReference type="Google" id="ProtNLM"/>
    </source>
</evidence>
<gene>
    <name evidence="1" type="ORF">ENR64_10110</name>
</gene>
<accession>A0A7C3KDZ8</accession>
<comment type="caution">
    <text evidence="1">The sequence shown here is derived from an EMBL/GenBank/DDBJ whole genome shotgun (WGS) entry which is preliminary data.</text>
</comment>